<proteinExistence type="predicted"/>
<protein>
    <submittedName>
        <fullName evidence="1">Phosphotransferase enzyme family protein</fullName>
    </submittedName>
</protein>
<sequence length="485" mass="56384">MTMECHNFFHYTSGRWIYNEHLRLSERYLPFNILELKRVAARCEFRKFAEGGYDRTFKVTMHDGFQVIARLPYPSTCLDKLATAGEVATMDLIRSFGISAPKIFDYSATAHSSVGSEYITMENYGRRIRMIKQIVQKEATVFFIQLPAYGSIYYERDLEPNCRRVKIPDRNGVKQLCIGLNTALVERVEDTLVAGAKKELARMVQYARPRFPFERMYGEFRNHNKADPTEHITSLKNYIQIAPFLIPKDRESHWPIIRHTDPHPPNILVSDDPKIVGMIDWQHCYVLPLLSQAGIPKYFRNYGNEESERLTTLRLSNNLAELIEEEKVTAMEQWSKHHIHSYYLAASANLNKVHFRTRMEDRSIFRSRIFQHAGKLWEGDSVTLKADLIQELLPCPISYTEKEVEDCLRISASIRDGLEITADGWTLTNNYDDTIQQTKLIKKKVLEAANDAERVHVQKHWPFDDFDEGEREVVKGFSICTWSSE</sequence>
<keyword evidence="2" id="KW-1185">Reference proteome</keyword>
<reference evidence="1 2" key="1">
    <citation type="journal article" date="2016" name="Nat. Commun.">
        <title>Ectomycorrhizal ecology is imprinted in the genome of the dominant symbiotic fungus Cenococcum geophilum.</title>
        <authorList>
            <consortium name="DOE Joint Genome Institute"/>
            <person name="Peter M."/>
            <person name="Kohler A."/>
            <person name="Ohm R.A."/>
            <person name="Kuo A."/>
            <person name="Krutzmann J."/>
            <person name="Morin E."/>
            <person name="Arend M."/>
            <person name="Barry K.W."/>
            <person name="Binder M."/>
            <person name="Choi C."/>
            <person name="Clum A."/>
            <person name="Copeland A."/>
            <person name="Grisel N."/>
            <person name="Haridas S."/>
            <person name="Kipfer T."/>
            <person name="LaButti K."/>
            <person name="Lindquist E."/>
            <person name="Lipzen A."/>
            <person name="Maire R."/>
            <person name="Meier B."/>
            <person name="Mihaltcheva S."/>
            <person name="Molinier V."/>
            <person name="Murat C."/>
            <person name="Poggeler S."/>
            <person name="Quandt C.A."/>
            <person name="Sperisen C."/>
            <person name="Tritt A."/>
            <person name="Tisserant E."/>
            <person name="Crous P.W."/>
            <person name="Henrissat B."/>
            <person name="Nehls U."/>
            <person name="Egli S."/>
            <person name="Spatafora J.W."/>
            <person name="Grigoriev I.V."/>
            <person name="Martin F.M."/>
        </authorList>
    </citation>
    <scope>NUCLEOTIDE SEQUENCE [LARGE SCALE GENOMIC DNA]</scope>
    <source>
        <strain evidence="1 2">1.58</strain>
    </source>
</reference>
<evidence type="ECO:0000313" key="1">
    <source>
        <dbReference type="EMBL" id="OCK87536.1"/>
    </source>
</evidence>
<name>A0ACC8EMP0_9PEZI</name>
<evidence type="ECO:0000313" key="2">
    <source>
        <dbReference type="Proteomes" id="UP000250078"/>
    </source>
</evidence>
<gene>
    <name evidence="1" type="ORF">K441DRAFT_709379</name>
</gene>
<dbReference type="EMBL" id="KV748260">
    <property type="protein sequence ID" value="OCK87536.1"/>
    <property type="molecule type" value="Genomic_DNA"/>
</dbReference>
<dbReference type="Proteomes" id="UP000250078">
    <property type="component" value="Unassembled WGS sequence"/>
</dbReference>
<accession>A0ACC8EMP0</accession>
<organism evidence="1 2">
    <name type="scientific">Cenococcum geophilum 1.58</name>
    <dbReference type="NCBI Taxonomy" id="794803"/>
    <lineage>
        <taxon>Eukaryota</taxon>
        <taxon>Fungi</taxon>
        <taxon>Dikarya</taxon>
        <taxon>Ascomycota</taxon>
        <taxon>Pezizomycotina</taxon>
        <taxon>Dothideomycetes</taxon>
        <taxon>Pleosporomycetidae</taxon>
        <taxon>Gloniales</taxon>
        <taxon>Gloniaceae</taxon>
        <taxon>Cenococcum</taxon>
    </lineage>
</organism>